<dbReference type="PANTHER" id="PTHR23517:SF2">
    <property type="entry name" value="MULTIDRUG RESISTANCE PROTEIN MDTH"/>
    <property type="match status" value="1"/>
</dbReference>
<dbReference type="Proteomes" id="UP000192674">
    <property type="component" value="Unassembled WGS sequence"/>
</dbReference>
<keyword evidence="4 8" id="KW-0812">Transmembrane</keyword>
<evidence type="ECO:0000256" key="6">
    <source>
        <dbReference type="ARBA" id="ARBA00023136"/>
    </source>
</evidence>
<dbReference type="InterPro" id="IPR050171">
    <property type="entry name" value="MFS_Transporters"/>
</dbReference>
<keyword evidence="3" id="KW-1003">Cell membrane</keyword>
<dbReference type="Gene3D" id="1.20.1250.20">
    <property type="entry name" value="MFS general substrate transporter like domains"/>
    <property type="match status" value="1"/>
</dbReference>
<proteinExistence type="predicted"/>
<keyword evidence="6 8" id="KW-0472">Membrane</keyword>
<feature type="transmembrane region" description="Helical" evidence="8">
    <location>
        <begin position="283"/>
        <end position="316"/>
    </location>
</feature>
<dbReference type="PANTHER" id="PTHR23517">
    <property type="entry name" value="RESISTANCE PROTEIN MDTM, PUTATIVE-RELATED-RELATED"/>
    <property type="match status" value="1"/>
</dbReference>
<feature type="transmembrane region" description="Helical" evidence="8">
    <location>
        <begin position="48"/>
        <end position="66"/>
    </location>
</feature>
<feature type="region of interest" description="Disordered" evidence="7">
    <location>
        <begin position="396"/>
        <end position="416"/>
    </location>
</feature>
<organism evidence="9 10">
    <name type="scientific">Kibdelosporangium aridum</name>
    <dbReference type="NCBI Taxonomy" id="2030"/>
    <lineage>
        <taxon>Bacteria</taxon>
        <taxon>Bacillati</taxon>
        <taxon>Actinomycetota</taxon>
        <taxon>Actinomycetes</taxon>
        <taxon>Pseudonocardiales</taxon>
        <taxon>Pseudonocardiaceae</taxon>
        <taxon>Kibdelosporangium</taxon>
    </lineage>
</organism>
<evidence type="ECO:0000256" key="7">
    <source>
        <dbReference type="SAM" id="MobiDB-lite"/>
    </source>
</evidence>
<accession>A0A1Y5X475</accession>
<evidence type="ECO:0000313" key="10">
    <source>
        <dbReference type="Proteomes" id="UP000192674"/>
    </source>
</evidence>
<dbReference type="AlphaFoldDB" id="A0A1Y5X475"/>
<evidence type="ECO:0000256" key="2">
    <source>
        <dbReference type="ARBA" id="ARBA00022448"/>
    </source>
</evidence>
<gene>
    <name evidence="9" type="ORF">SAMN05661093_01398</name>
</gene>
<dbReference type="InterPro" id="IPR036259">
    <property type="entry name" value="MFS_trans_sf"/>
</dbReference>
<evidence type="ECO:0000256" key="5">
    <source>
        <dbReference type="ARBA" id="ARBA00022989"/>
    </source>
</evidence>
<protein>
    <submittedName>
        <fullName evidence="9">Major Facilitator Superfamily protein</fullName>
    </submittedName>
</protein>
<dbReference type="EMBL" id="FWXV01000001">
    <property type="protein sequence ID" value="SMC67259.1"/>
    <property type="molecule type" value="Genomic_DNA"/>
</dbReference>
<feature type="transmembrane region" description="Helical" evidence="8">
    <location>
        <begin position="166"/>
        <end position="187"/>
    </location>
</feature>
<evidence type="ECO:0000256" key="1">
    <source>
        <dbReference type="ARBA" id="ARBA00004651"/>
    </source>
</evidence>
<dbReference type="OrthoDB" id="6803299at2"/>
<evidence type="ECO:0000313" key="9">
    <source>
        <dbReference type="EMBL" id="SMC67259.1"/>
    </source>
</evidence>
<keyword evidence="10" id="KW-1185">Reference proteome</keyword>
<sequence>MIADLIPDRGPGRIVVGTLLVNSIGTGAYLAAGVLFFTRAVGFDATTVGAMLGVGGVAALAASSPLGYLSDRCGPRRLAIILCVVESIAMAGLIFVRSPWQLAVVSAIVLTGEQSSRTVRNVIVGRIGGARQTRLRAQARAVANLGMAVGGGLAALALLADSSPAYLAVLVANSVTFLVAAAMLTRLPHYPPVTLPRGGRRLPVLRDWRFGVVVGLYAVMSLQVAVLSVVVPLWITTATNAPPWLAAASVVINTVVVVRFQVRASAPVVDPVSAGRSMRRAGVAFLASALLFAVSAQDTAWAAAALIIVAIVIYTVGELWQAAAGFELAHSLAPAHAAGQYQGLFDLGAAASRAVAPAVLIALCIDGGWGGWLAYGALLLVAGLLTPHAIRLTSRADGDGPSLPRSPVRADSTSSA</sequence>
<dbReference type="SUPFAM" id="SSF103473">
    <property type="entry name" value="MFS general substrate transporter"/>
    <property type="match status" value="1"/>
</dbReference>
<keyword evidence="5 8" id="KW-1133">Transmembrane helix</keyword>
<dbReference type="InterPro" id="IPR011701">
    <property type="entry name" value="MFS"/>
</dbReference>
<name>A0A1Y5X475_KIBAR</name>
<keyword evidence="2" id="KW-0813">Transport</keyword>
<feature type="transmembrane region" description="Helical" evidence="8">
    <location>
        <begin position="354"/>
        <end position="385"/>
    </location>
</feature>
<feature type="transmembrane region" description="Helical" evidence="8">
    <location>
        <begin position="208"/>
        <end position="235"/>
    </location>
</feature>
<evidence type="ECO:0000256" key="3">
    <source>
        <dbReference type="ARBA" id="ARBA00022475"/>
    </source>
</evidence>
<dbReference type="GO" id="GO:0005886">
    <property type="term" value="C:plasma membrane"/>
    <property type="evidence" value="ECO:0007669"/>
    <property type="project" value="UniProtKB-SubCell"/>
</dbReference>
<dbReference type="RefSeq" id="WP_084425131.1">
    <property type="nucleotide sequence ID" value="NZ_FWXV01000001.1"/>
</dbReference>
<dbReference type="GO" id="GO:0022857">
    <property type="term" value="F:transmembrane transporter activity"/>
    <property type="evidence" value="ECO:0007669"/>
    <property type="project" value="InterPro"/>
</dbReference>
<evidence type="ECO:0000256" key="4">
    <source>
        <dbReference type="ARBA" id="ARBA00022692"/>
    </source>
</evidence>
<feature type="transmembrane region" description="Helical" evidence="8">
    <location>
        <begin position="14"/>
        <end position="36"/>
    </location>
</feature>
<feature type="transmembrane region" description="Helical" evidence="8">
    <location>
        <begin position="141"/>
        <end position="160"/>
    </location>
</feature>
<dbReference type="Pfam" id="PF07690">
    <property type="entry name" value="MFS_1"/>
    <property type="match status" value="1"/>
</dbReference>
<evidence type="ECO:0000256" key="8">
    <source>
        <dbReference type="SAM" id="Phobius"/>
    </source>
</evidence>
<reference evidence="9 10" key="1">
    <citation type="submission" date="2017-04" db="EMBL/GenBank/DDBJ databases">
        <authorList>
            <person name="Afonso C.L."/>
            <person name="Miller P.J."/>
            <person name="Scott M.A."/>
            <person name="Spackman E."/>
            <person name="Goraichik I."/>
            <person name="Dimitrov K.M."/>
            <person name="Suarez D.L."/>
            <person name="Swayne D.E."/>
        </authorList>
    </citation>
    <scope>NUCLEOTIDE SEQUENCE [LARGE SCALE GENOMIC DNA]</scope>
    <source>
        <strain evidence="9 10">DSM 43828</strain>
    </source>
</reference>
<feature type="transmembrane region" description="Helical" evidence="8">
    <location>
        <begin position="241"/>
        <end position="262"/>
    </location>
</feature>
<comment type="subcellular location">
    <subcellularLocation>
        <location evidence="1">Cell membrane</location>
        <topology evidence="1">Multi-pass membrane protein</topology>
    </subcellularLocation>
</comment>
<feature type="transmembrane region" description="Helical" evidence="8">
    <location>
        <begin position="78"/>
        <end position="96"/>
    </location>
</feature>